<dbReference type="InterPro" id="IPR037165">
    <property type="entry name" value="AldOxase/xan_DH_Mopterin-bd_sf"/>
</dbReference>
<evidence type="ECO:0000313" key="3">
    <source>
        <dbReference type="EMBL" id="KAJ8967054.1"/>
    </source>
</evidence>
<accession>A0ABQ9IVK3</accession>
<name>A0ABQ9IVK3_9CUCU</name>
<evidence type="ECO:0000259" key="2">
    <source>
        <dbReference type="Pfam" id="PF20256"/>
    </source>
</evidence>
<feature type="domain" description="Aldehyde oxidase/xanthine dehydrogenase second molybdopterin binding" evidence="2">
    <location>
        <begin position="184"/>
        <end position="219"/>
    </location>
</feature>
<feature type="domain" description="Aldehyde oxidase/xanthine dehydrogenase second molybdopterin binding" evidence="2">
    <location>
        <begin position="14"/>
        <end position="68"/>
    </location>
</feature>
<dbReference type="SUPFAM" id="SSF56003">
    <property type="entry name" value="Molybdenum cofactor-binding domain"/>
    <property type="match status" value="2"/>
</dbReference>
<evidence type="ECO:0000256" key="1">
    <source>
        <dbReference type="ARBA" id="ARBA00022505"/>
    </source>
</evidence>
<dbReference type="Gene3D" id="3.30.365.10">
    <property type="entry name" value="Aldehyde oxidase/xanthine dehydrogenase, molybdopterin binding domain"/>
    <property type="match status" value="2"/>
</dbReference>
<dbReference type="PANTHER" id="PTHR11908:SF132">
    <property type="entry name" value="ALDEHYDE OXIDASE 1-RELATED"/>
    <property type="match status" value="1"/>
</dbReference>
<gene>
    <name evidence="3" type="ORF">NQ317_000046</name>
</gene>
<organism evidence="3 4">
    <name type="scientific">Molorchus minor</name>
    <dbReference type="NCBI Taxonomy" id="1323400"/>
    <lineage>
        <taxon>Eukaryota</taxon>
        <taxon>Metazoa</taxon>
        <taxon>Ecdysozoa</taxon>
        <taxon>Arthropoda</taxon>
        <taxon>Hexapoda</taxon>
        <taxon>Insecta</taxon>
        <taxon>Pterygota</taxon>
        <taxon>Neoptera</taxon>
        <taxon>Endopterygota</taxon>
        <taxon>Coleoptera</taxon>
        <taxon>Polyphaga</taxon>
        <taxon>Cucujiformia</taxon>
        <taxon>Chrysomeloidea</taxon>
        <taxon>Cerambycidae</taxon>
        <taxon>Lamiinae</taxon>
        <taxon>Monochamini</taxon>
        <taxon>Molorchus</taxon>
    </lineage>
</organism>
<dbReference type="PANTHER" id="PTHR11908">
    <property type="entry name" value="XANTHINE DEHYDROGENASE"/>
    <property type="match status" value="1"/>
</dbReference>
<dbReference type="EMBL" id="JAPWTJ010002252">
    <property type="protein sequence ID" value="KAJ8967054.1"/>
    <property type="molecule type" value="Genomic_DNA"/>
</dbReference>
<comment type="caution">
    <text evidence="3">The sequence shown here is derived from an EMBL/GenBank/DDBJ whole genome shotgun (WGS) entry which is preliminary data.</text>
</comment>
<dbReference type="InterPro" id="IPR016208">
    <property type="entry name" value="Ald_Oxase/xanthine_DH-like"/>
</dbReference>
<dbReference type="InterPro" id="IPR046867">
    <property type="entry name" value="AldOxase/xan_DH_MoCoBD2"/>
</dbReference>
<keyword evidence="1" id="KW-0500">Molybdenum</keyword>
<protein>
    <recommendedName>
        <fullName evidence="2">Aldehyde oxidase/xanthine dehydrogenase second molybdopterin binding domain-containing protein</fullName>
    </recommendedName>
</protein>
<proteinExistence type="predicted"/>
<evidence type="ECO:0000313" key="4">
    <source>
        <dbReference type="Proteomes" id="UP001162164"/>
    </source>
</evidence>
<dbReference type="Proteomes" id="UP001162164">
    <property type="component" value="Unassembled WGS sequence"/>
</dbReference>
<dbReference type="Pfam" id="PF20256">
    <property type="entry name" value="MoCoBD_2"/>
    <property type="match status" value="2"/>
</dbReference>
<sequence length="348" mass="39430">MLSLIIYSQDEPGIQEYLIFGVCATEVEVDILTGQHQVLRVDIIEDVGDSMSPLIDIGQVEGAFVMALHNLCIEIYPSPKEEKSPLCLSYCFDAKEISYYFDVIVYSDFVYNGLCFNLILNTDPTVTRLSKNYIKMFASYNIPYKNIEICPHGTYYVQYLRSGRDDSRYGGTLDWELLLSVGTVGIGYYTTEEIIFNNQGEILTNRTWNYRVPGAKDIPTNFRIKFPENNPNPVGVLRSKGVKDQFREIVTFFLLGNPHVYIMCSSTGNKKCHGLSKSRSRCYQTKVVSIWSKHARICLTLNCILATLNTRGCFKQTSFNAGSPKHEFSSQKNLGLIFPSFSDVDTDV</sequence>
<keyword evidence="4" id="KW-1185">Reference proteome</keyword>
<reference evidence="3" key="1">
    <citation type="journal article" date="2023" name="Insect Mol. Biol.">
        <title>Genome sequencing provides insights into the evolution of gene families encoding plant cell wall-degrading enzymes in longhorned beetles.</title>
        <authorList>
            <person name="Shin N.R."/>
            <person name="Okamura Y."/>
            <person name="Kirsch R."/>
            <person name="Pauchet Y."/>
        </authorList>
    </citation>
    <scope>NUCLEOTIDE SEQUENCE</scope>
    <source>
        <strain evidence="3">MMC_N1</strain>
    </source>
</reference>